<dbReference type="Proteomes" id="UP000257109">
    <property type="component" value="Unassembled WGS sequence"/>
</dbReference>
<dbReference type="Gene3D" id="2.40.70.10">
    <property type="entry name" value="Acid Proteases"/>
    <property type="match status" value="1"/>
</dbReference>
<dbReference type="EMBL" id="QJKJ01005523">
    <property type="protein sequence ID" value="RDX89960.1"/>
    <property type="molecule type" value="Genomic_DNA"/>
</dbReference>
<evidence type="ECO:0008006" key="3">
    <source>
        <dbReference type="Google" id="ProtNLM"/>
    </source>
</evidence>
<organism evidence="1 2">
    <name type="scientific">Mucuna pruriens</name>
    <name type="common">Velvet bean</name>
    <name type="synonym">Dolichos pruriens</name>
    <dbReference type="NCBI Taxonomy" id="157652"/>
    <lineage>
        <taxon>Eukaryota</taxon>
        <taxon>Viridiplantae</taxon>
        <taxon>Streptophyta</taxon>
        <taxon>Embryophyta</taxon>
        <taxon>Tracheophyta</taxon>
        <taxon>Spermatophyta</taxon>
        <taxon>Magnoliopsida</taxon>
        <taxon>eudicotyledons</taxon>
        <taxon>Gunneridae</taxon>
        <taxon>Pentapetalae</taxon>
        <taxon>rosids</taxon>
        <taxon>fabids</taxon>
        <taxon>Fabales</taxon>
        <taxon>Fabaceae</taxon>
        <taxon>Papilionoideae</taxon>
        <taxon>50 kb inversion clade</taxon>
        <taxon>NPAAA clade</taxon>
        <taxon>indigoferoid/millettioid clade</taxon>
        <taxon>Phaseoleae</taxon>
        <taxon>Mucuna</taxon>
    </lineage>
</organism>
<dbReference type="CDD" id="cd00303">
    <property type="entry name" value="retropepsin_like"/>
    <property type="match status" value="1"/>
</dbReference>
<comment type="caution">
    <text evidence="1">The sequence shown here is derived from an EMBL/GenBank/DDBJ whole genome shotgun (WGS) entry which is preliminary data.</text>
</comment>
<reference evidence="1" key="1">
    <citation type="submission" date="2018-05" db="EMBL/GenBank/DDBJ databases">
        <title>Draft genome of Mucuna pruriens seed.</title>
        <authorList>
            <person name="Nnadi N.E."/>
            <person name="Vos R."/>
            <person name="Hasami M.H."/>
            <person name="Devisetty U.K."/>
            <person name="Aguiy J.C."/>
        </authorList>
    </citation>
    <scope>NUCLEOTIDE SEQUENCE [LARGE SCALE GENOMIC DNA]</scope>
    <source>
        <strain evidence="1">JCA_2017</strain>
    </source>
</reference>
<dbReference type="SUPFAM" id="SSF56672">
    <property type="entry name" value="DNA/RNA polymerases"/>
    <property type="match status" value="1"/>
</dbReference>
<proteinExistence type="predicted"/>
<dbReference type="Gene3D" id="3.10.10.10">
    <property type="entry name" value="HIV Type 1 Reverse Transcriptase, subunit A, domain 1"/>
    <property type="match status" value="1"/>
</dbReference>
<dbReference type="PANTHER" id="PTHR32108:SF9">
    <property type="entry name" value="REVERSE TRANSCRIPTASE RNASE H-LIKE DOMAIN-CONTAINING PROTEIN"/>
    <property type="match status" value="1"/>
</dbReference>
<dbReference type="Gene3D" id="3.30.70.270">
    <property type="match status" value="1"/>
</dbReference>
<protein>
    <recommendedName>
        <fullName evidence="3">G-patch domain-containing protein</fullName>
    </recommendedName>
</protein>
<dbReference type="PANTHER" id="PTHR32108">
    <property type="entry name" value="DNA-DIRECTED RNA POLYMERASE SUBUNIT ALPHA"/>
    <property type="match status" value="1"/>
</dbReference>
<sequence length="565" mass="63394">MHKTPARISLLSLLINLESHRKLLLKILNEAHVPQDITPIKFGGIINNITMSRHLSFSEEEVPNEARNHNQPLNIVVKCWNYMIARVLIDNGSSLNVMPKTILNKLYCPGAILRSSLVVVKAFDGSKREVMGKITLPICIGPTTFDITFQIHATGVVLSSLHQKVKFVANGQLISVMWEKEIMVTTPFPTDYIEDEEALETSFQALEIVGTTSIEMGSGDIKPSKVAIMAAKVLIANGFEPSKGLGRRLDDMANLVVVQENPGRARIGYSGTVGKAKTGRKSQNKQLARASMYHRFVSGGLVMPGHVAVVSDQPIELVELDSQSVAQIGLSENVMKTCKKEVLVATSEQYQKLYEFPNTETYPQINNVVLAPDDTDKSARQDEGKETKEEALLLEQEKPKLQFGTEELEIINLGKGEETKEIHISKLTPPDFKQRLTELLREYEDIFAWSYRDMLGLDTAIVKHKLPLIPNTIPVRQQLRRMKPKVALKIKEEVGSLAVAKYPQWVANIMLIPKKDRKVQMCVDYRDHNRVSPKDNFPLPHINLLVDNTPQHSFHSFMDGFSGYN</sequence>
<gene>
    <name evidence="1" type="ORF">CR513_28211</name>
</gene>
<accession>A0A371GHH9</accession>
<dbReference type="OrthoDB" id="1736143at2759"/>
<dbReference type="InterPro" id="IPR043128">
    <property type="entry name" value="Rev_trsase/Diguanyl_cyclase"/>
</dbReference>
<evidence type="ECO:0000313" key="1">
    <source>
        <dbReference type="EMBL" id="RDX89960.1"/>
    </source>
</evidence>
<dbReference type="InterPro" id="IPR043502">
    <property type="entry name" value="DNA/RNA_pol_sf"/>
</dbReference>
<dbReference type="AlphaFoldDB" id="A0A371GHH9"/>
<feature type="non-terminal residue" evidence="1">
    <location>
        <position position="1"/>
    </location>
</feature>
<keyword evidence="2" id="KW-1185">Reference proteome</keyword>
<name>A0A371GHH9_MUCPR</name>
<evidence type="ECO:0000313" key="2">
    <source>
        <dbReference type="Proteomes" id="UP000257109"/>
    </source>
</evidence>
<dbReference type="InterPro" id="IPR021109">
    <property type="entry name" value="Peptidase_aspartic_dom_sf"/>
</dbReference>